<keyword evidence="10" id="KW-0472">Membrane</keyword>
<dbReference type="GO" id="GO:0005886">
    <property type="term" value="C:plasma membrane"/>
    <property type="evidence" value="ECO:0007669"/>
    <property type="project" value="UniProtKB-SubCell"/>
</dbReference>
<organism evidence="12 13">
    <name type="scientific">Faecalibacillus faecis</name>
    <dbReference type="NCBI Taxonomy" id="1982628"/>
    <lineage>
        <taxon>Bacteria</taxon>
        <taxon>Bacillati</taxon>
        <taxon>Bacillota</taxon>
        <taxon>Erysipelotrichia</taxon>
        <taxon>Erysipelotrichales</taxon>
        <taxon>Coprobacillaceae</taxon>
        <taxon>Faecalibacillus</taxon>
    </lineage>
</organism>
<dbReference type="InterPro" id="IPR050811">
    <property type="entry name" value="Phosphate_ABC_transporter"/>
</dbReference>
<dbReference type="CDD" id="cd13653">
    <property type="entry name" value="PBP2_phosphate_like_1"/>
    <property type="match status" value="1"/>
</dbReference>
<comment type="caution">
    <text evidence="12">The sequence shown here is derived from an EMBL/GenBank/DDBJ whole genome shotgun (WGS) entry which is preliminary data.</text>
</comment>
<dbReference type="GO" id="GO:0042301">
    <property type="term" value="F:phosphate ion binding"/>
    <property type="evidence" value="ECO:0007669"/>
    <property type="project" value="UniProtKB-UniRule"/>
</dbReference>
<dbReference type="EMBL" id="PYLP01000013">
    <property type="protein sequence ID" value="PST39515.1"/>
    <property type="molecule type" value="Genomic_DNA"/>
</dbReference>
<evidence type="ECO:0000259" key="11">
    <source>
        <dbReference type="Pfam" id="PF12849"/>
    </source>
</evidence>
<dbReference type="PANTHER" id="PTHR30570">
    <property type="entry name" value="PERIPLASMIC PHOSPHATE BINDING COMPONENT OF PHOSPHATE ABC TRANSPORTER"/>
    <property type="match status" value="1"/>
</dbReference>
<evidence type="ECO:0000256" key="1">
    <source>
        <dbReference type="ARBA" id="ARBA00002841"/>
    </source>
</evidence>
<keyword evidence="8 10" id="KW-0564">Palmitate</keyword>
<evidence type="ECO:0000256" key="8">
    <source>
        <dbReference type="ARBA" id="ARBA00023139"/>
    </source>
</evidence>
<keyword evidence="6 10" id="KW-0592">Phosphate transport</keyword>
<protein>
    <recommendedName>
        <fullName evidence="10">Phosphate-binding protein</fullName>
    </recommendedName>
</protein>
<dbReference type="InterPro" id="IPR024370">
    <property type="entry name" value="PBP_domain"/>
</dbReference>
<dbReference type="InterPro" id="IPR011862">
    <property type="entry name" value="Phos-bd"/>
</dbReference>
<dbReference type="Pfam" id="PF12849">
    <property type="entry name" value="PBP_like_2"/>
    <property type="match status" value="1"/>
</dbReference>
<keyword evidence="13" id="KW-1185">Reference proteome</keyword>
<comment type="similarity">
    <text evidence="3 10">Belongs to the PstS family.</text>
</comment>
<keyword evidence="9 10" id="KW-0449">Lipoprotein</keyword>
<dbReference type="Proteomes" id="UP000241201">
    <property type="component" value="Unassembled WGS sequence"/>
</dbReference>
<keyword evidence="5 10" id="KW-0813">Transport</keyword>
<evidence type="ECO:0000256" key="5">
    <source>
        <dbReference type="ARBA" id="ARBA00022448"/>
    </source>
</evidence>
<keyword evidence="10" id="KW-1003">Cell membrane</keyword>
<dbReference type="GeneID" id="77471306"/>
<evidence type="ECO:0000256" key="6">
    <source>
        <dbReference type="ARBA" id="ARBA00022592"/>
    </source>
</evidence>
<evidence type="ECO:0000313" key="12">
    <source>
        <dbReference type="EMBL" id="PST39515.1"/>
    </source>
</evidence>
<comment type="function">
    <text evidence="1">Part of the ABC transporter complex PstSACB involved in phosphate import.</text>
</comment>
<dbReference type="RefSeq" id="WP_106988357.1">
    <property type="nucleotide sequence ID" value="NZ_JBBNHF010000010.1"/>
</dbReference>
<dbReference type="Gene3D" id="3.40.190.10">
    <property type="entry name" value="Periplasmic binding protein-like II"/>
    <property type="match status" value="2"/>
</dbReference>
<name>A0A2T3FW59_9FIRM</name>
<feature type="chain" id="PRO_5039742467" description="Phosphate-binding protein" evidence="10">
    <location>
        <begin position="20"/>
        <end position="277"/>
    </location>
</feature>
<keyword evidence="7 10" id="KW-0732">Signal</keyword>
<dbReference type="SUPFAM" id="SSF53850">
    <property type="entry name" value="Periplasmic binding protein-like II"/>
    <property type="match status" value="1"/>
</dbReference>
<proteinExistence type="inferred from homology"/>
<dbReference type="PROSITE" id="PS51257">
    <property type="entry name" value="PROKAR_LIPOPROTEIN"/>
    <property type="match status" value="1"/>
</dbReference>
<feature type="domain" description="PBP" evidence="11">
    <location>
        <begin position="27"/>
        <end position="261"/>
    </location>
</feature>
<evidence type="ECO:0000256" key="7">
    <source>
        <dbReference type="ARBA" id="ARBA00022729"/>
    </source>
</evidence>
<evidence type="ECO:0000256" key="3">
    <source>
        <dbReference type="ARBA" id="ARBA00008725"/>
    </source>
</evidence>
<dbReference type="GO" id="GO:0006817">
    <property type="term" value="P:phosphate ion transport"/>
    <property type="evidence" value="ECO:0007669"/>
    <property type="project" value="UniProtKB-UniRule"/>
</dbReference>
<evidence type="ECO:0000256" key="10">
    <source>
        <dbReference type="RuleBase" id="RU367119"/>
    </source>
</evidence>
<evidence type="ECO:0000256" key="2">
    <source>
        <dbReference type="ARBA" id="ARBA00004193"/>
    </source>
</evidence>
<accession>A0A2T3FW59</accession>
<feature type="signal peptide" evidence="10">
    <location>
        <begin position="1"/>
        <end position="19"/>
    </location>
</feature>
<evidence type="ECO:0000256" key="4">
    <source>
        <dbReference type="ARBA" id="ARBA00011529"/>
    </source>
</evidence>
<evidence type="ECO:0000256" key="9">
    <source>
        <dbReference type="ARBA" id="ARBA00023288"/>
    </source>
</evidence>
<dbReference type="NCBIfam" id="TIGR02136">
    <property type="entry name" value="ptsS_2"/>
    <property type="match status" value="1"/>
</dbReference>
<sequence length="277" mass="29340">MKKKVLSVLIVFMMCLGLAGCGGGSNSASDDISGKVSLNGSTSMEKFVNALSEGIKEKYPNLQLEAQFTGSGAGLEAVASKTTDIGDSSRSLTDEEKEKGIEENIVAIDGIATITNKSNKVTNLTKDQLAKIYTGQITNWKDLGGQDEAIVVIGREAGSGTRGAFEELLGIEEQCQYAQELNETGAVLAKVAKTSGSIGYVSLDVLDDTVSPLQLDGVEPSEKTVKDGSYALQRPFVMATNGKISEQSKQVQAVFDFINSDDGQKIIEKVGLVTPNK</sequence>
<comment type="subunit">
    <text evidence="4 10">The complex is composed of two ATP-binding proteins (PstB), two transmembrane proteins (PstC and PstA) and a solute-binding protein (PstS).</text>
</comment>
<dbReference type="AlphaFoldDB" id="A0A2T3FW59"/>
<dbReference type="PANTHER" id="PTHR30570:SF1">
    <property type="entry name" value="PHOSPHATE-BINDING PROTEIN PSTS"/>
    <property type="match status" value="1"/>
</dbReference>
<reference evidence="13" key="1">
    <citation type="submission" date="2018-03" db="EMBL/GenBank/DDBJ databases">
        <title>Lachnoclostridium SNUG30370 gen.nov., sp.nov., isolated from human faeces.</title>
        <authorList>
            <person name="Seo B."/>
            <person name="Jeon K."/>
            <person name="Ko G."/>
        </authorList>
    </citation>
    <scope>NUCLEOTIDE SEQUENCE [LARGE SCALE GENOMIC DNA]</scope>
    <source>
        <strain evidence="13">SNUG30370</strain>
    </source>
</reference>
<comment type="function">
    <text evidence="10">Involved in the system for phosphate transport across the cytoplasmic membrane.</text>
</comment>
<evidence type="ECO:0000313" key="13">
    <source>
        <dbReference type="Proteomes" id="UP000241201"/>
    </source>
</evidence>
<comment type="subcellular location">
    <subcellularLocation>
        <location evidence="2 10">Cell membrane</location>
        <topology evidence="2 10">Lipid-anchor</topology>
    </subcellularLocation>
</comment>
<gene>
    <name evidence="12" type="ORF">C7U55_09400</name>
</gene>